<dbReference type="SMART" id="SM00732">
    <property type="entry name" value="YqgFc"/>
    <property type="match status" value="1"/>
</dbReference>
<dbReference type="InterPro" id="IPR012337">
    <property type="entry name" value="RNaseH-like_sf"/>
</dbReference>
<comment type="similarity">
    <text evidence="5">Belongs to the YqgF HJR family.</text>
</comment>
<dbReference type="Proteomes" id="UP000008461">
    <property type="component" value="Chromosome"/>
</dbReference>
<keyword evidence="4 5" id="KW-0378">Hydrolase</keyword>
<dbReference type="InterPro" id="IPR005227">
    <property type="entry name" value="YqgF"/>
</dbReference>
<dbReference type="STRING" id="760192.Halhy_4835"/>
<accession>F4KYY1</accession>
<dbReference type="InterPro" id="IPR006641">
    <property type="entry name" value="YqgF/RNaseH-like_dom"/>
</dbReference>
<dbReference type="SUPFAM" id="SSF53098">
    <property type="entry name" value="Ribonuclease H-like"/>
    <property type="match status" value="1"/>
</dbReference>
<dbReference type="AlphaFoldDB" id="F4KYY1"/>
<evidence type="ECO:0000313" key="7">
    <source>
        <dbReference type="EMBL" id="AEE52668.1"/>
    </source>
</evidence>
<dbReference type="EC" id="3.1.-.-" evidence="5"/>
<dbReference type="GO" id="GO:0005829">
    <property type="term" value="C:cytosol"/>
    <property type="evidence" value="ECO:0007669"/>
    <property type="project" value="TreeGrafter"/>
</dbReference>
<reference key="2">
    <citation type="submission" date="2011-04" db="EMBL/GenBank/DDBJ databases">
        <title>Complete sequence of chromosome of Haliscomenobacter hydrossis DSM 1100.</title>
        <authorList>
            <consortium name="US DOE Joint Genome Institute (JGI-PGF)"/>
            <person name="Lucas S."/>
            <person name="Han J."/>
            <person name="Lapidus A."/>
            <person name="Bruce D."/>
            <person name="Goodwin L."/>
            <person name="Pitluck S."/>
            <person name="Peters L."/>
            <person name="Kyrpides N."/>
            <person name="Mavromatis K."/>
            <person name="Ivanova N."/>
            <person name="Ovchinnikova G."/>
            <person name="Pagani I."/>
            <person name="Daligault H."/>
            <person name="Detter J.C."/>
            <person name="Han C."/>
            <person name="Land M."/>
            <person name="Hauser L."/>
            <person name="Markowitz V."/>
            <person name="Cheng J.-F."/>
            <person name="Hugenholtz P."/>
            <person name="Woyke T."/>
            <person name="Wu D."/>
            <person name="Verbarg S."/>
            <person name="Frueling A."/>
            <person name="Brambilla E."/>
            <person name="Klenk H.-P."/>
            <person name="Eisen J.A."/>
        </authorList>
    </citation>
    <scope>NUCLEOTIDE SEQUENCE</scope>
    <source>
        <strain>DSM 1100</strain>
    </source>
</reference>
<organism evidence="7 8">
    <name type="scientific">Haliscomenobacter hydrossis (strain ATCC 27775 / DSM 1100 / LMG 10767 / O)</name>
    <dbReference type="NCBI Taxonomy" id="760192"/>
    <lineage>
        <taxon>Bacteria</taxon>
        <taxon>Pseudomonadati</taxon>
        <taxon>Bacteroidota</taxon>
        <taxon>Saprospiria</taxon>
        <taxon>Saprospirales</taxon>
        <taxon>Haliscomenobacteraceae</taxon>
        <taxon>Haliscomenobacter</taxon>
    </lineage>
</organism>
<keyword evidence="3 5" id="KW-0540">Nuclease</keyword>
<dbReference type="KEGG" id="hhy:Halhy_4835"/>
<reference evidence="7 8" key="1">
    <citation type="journal article" date="2011" name="Stand. Genomic Sci.">
        <title>Complete genome sequence of Haliscomenobacter hydrossis type strain (O).</title>
        <authorList>
            <consortium name="US DOE Joint Genome Institute (JGI-PGF)"/>
            <person name="Daligault H."/>
            <person name="Lapidus A."/>
            <person name="Zeytun A."/>
            <person name="Nolan M."/>
            <person name="Lucas S."/>
            <person name="Del Rio T.G."/>
            <person name="Tice H."/>
            <person name="Cheng J.F."/>
            <person name="Tapia R."/>
            <person name="Han C."/>
            <person name="Goodwin L."/>
            <person name="Pitluck S."/>
            <person name="Liolios K."/>
            <person name="Pagani I."/>
            <person name="Ivanova N."/>
            <person name="Huntemann M."/>
            <person name="Mavromatis K."/>
            <person name="Mikhailova N."/>
            <person name="Pati A."/>
            <person name="Chen A."/>
            <person name="Palaniappan K."/>
            <person name="Land M."/>
            <person name="Hauser L."/>
            <person name="Brambilla E.M."/>
            <person name="Rohde M."/>
            <person name="Verbarg S."/>
            <person name="Goker M."/>
            <person name="Bristow J."/>
            <person name="Eisen J.A."/>
            <person name="Markowitz V."/>
            <person name="Hugenholtz P."/>
            <person name="Kyrpides N.C."/>
            <person name="Klenk H.P."/>
            <person name="Woyke T."/>
        </authorList>
    </citation>
    <scope>NUCLEOTIDE SEQUENCE [LARGE SCALE GENOMIC DNA]</scope>
    <source>
        <strain evidence="8">ATCC 27775 / DSM 1100 / LMG 10767 / O</strain>
    </source>
</reference>
<dbReference type="HAMAP" id="MF_00651">
    <property type="entry name" value="Nuclease_YqgF"/>
    <property type="match status" value="1"/>
</dbReference>
<dbReference type="Pfam" id="PF03652">
    <property type="entry name" value="RuvX"/>
    <property type="match status" value="1"/>
</dbReference>
<dbReference type="PANTHER" id="PTHR33317:SF4">
    <property type="entry name" value="POLYNUCLEOTIDYL TRANSFERASE, RIBONUCLEASE H-LIKE SUPERFAMILY PROTEIN"/>
    <property type="match status" value="1"/>
</dbReference>
<dbReference type="HOGENOM" id="CLU_098240_2_1_10"/>
<dbReference type="Gene3D" id="3.30.420.140">
    <property type="entry name" value="YqgF/RNase H-like domain"/>
    <property type="match status" value="1"/>
</dbReference>
<keyword evidence="8" id="KW-1185">Reference proteome</keyword>
<dbReference type="GO" id="GO:0004518">
    <property type="term" value="F:nuclease activity"/>
    <property type="evidence" value="ECO:0007669"/>
    <property type="project" value="UniProtKB-KW"/>
</dbReference>
<keyword evidence="1 5" id="KW-0963">Cytoplasm</keyword>
<comment type="subcellular location">
    <subcellularLocation>
        <location evidence="5">Cytoplasm</location>
    </subcellularLocation>
</comment>
<evidence type="ECO:0000256" key="2">
    <source>
        <dbReference type="ARBA" id="ARBA00022517"/>
    </source>
</evidence>
<evidence type="ECO:0000313" key="8">
    <source>
        <dbReference type="Proteomes" id="UP000008461"/>
    </source>
</evidence>
<dbReference type="PANTHER" id="PTHR33317">
    <property type="entry name" value="POLYNUCLEOTIDYL TRANSFERASE, RIBONUCLEASE H-LIKE SUPERFAMILY PROTEIN"/>
    <property type="match status" value="1"/>
</dbReference>
<dbReference type="GO" id="GO:0000967">
    <property type="term" value="P:rRNA 5'-end processing"/>
    <property type="evidence" value="ECO:0007669"/>
    <property type="project" value="UniProtKB-UniRule"/>
</dbReference>
<gene>
    <name evidence="7" type="ordered locus">Halhy_4835</name>
</gene>
<evidence type="ECO:0000256" key="1">
    <source>
        <dbReference type="ARBA" id="ARBA00022490"/>
    </source>
</evidence>
<evidence type="ECO:0000256" key="5">
    <source>
        <dbReference type="HAMAP-Rule" id="MF_00651"/>
    </source>
</evidence>
<dbReference type="GO" id="GO:0016788">
    <property type="term" value="F:hydrolase activity, acting on ester bonds"/>
    <property type="evidence" value="ECO:0007669"/>
    <property type="project" value="UniProtKB-UniRule"/>
</dbReference>
<proteinExistence type="inferred from homology"/>
<dbReference type="InterPro" id="IPR037027">
    <property type="entry name" value="YqgF/RNaseH-like_dom_sf"/>
</dbReference>
<evidence type="ECO:0000256" key="4">
    <source>
        <dbReference type="ARBA" id="ARBA00022801"/>
    </source>
</evidence>
<comment type="function">
    <text evidence="5">Could be a nuclease involved in processing of the 5'-end of pre-16S rRNA.</text>
</comment>
<evidence type="ECO:0000256" key="3">
    <source>
        <dbReference type="ARBA" id="ARBA00022722"/>
    </source>
</evidence>
<dbReference type="NCBIfam" id="TIGR00250">
    <property type="entry name" value="RNAse_H_YqgF"/>
    <property type="match status" value="1"/>
</dbReference>
<dbReference type="eggNOG" id="COG0816">
    <property type="taxonomic scope" value="Bacteria"/>
</dbReference>
<evidence type="ECO:0000259" key="6">
    <source>
        <dbReference type="SMART" id="SM00732"/>
    </source>
</evidence>
<keyword evidence="2 5" id="KW-0690">Ribosome biogenesis</keyword>
<name>F4KYY1_HALH1</name>
<dbReference type="EMBL" id="CP002691">
    <property type="protein sequence ID" value="AEE52668.1"/>
    <property type="molecule type" value="Genomic_DNA"/>
</dbReference>
<sequence>MAIDYGTKRTGIAVTDPLQIIASGLDTVPTTELMNFLRQYCQEEDVEAFVVGEPKNLDDTPAQIHHLVMAFVAQIENLFPDKRVILRDERFTSKDATRSIRQSVPSRKKRRDKGLVDKVSAVIILQEYLEKYKYS</sequence>
<dbReference type="CDD" id="cd16964">
    <property type="entry name" value="YqgF"/>
    <property type="match status" value="1"/>
</dbReference>
<feature type="domain" description="YqgF/RNase H-like" evidence="6">
    <location>
        <begin position="1"/>
        <end position="96"/>
    </location>
</feature>
<protein>
    <recommendedName>
        <fullName evidence="5">Putative pre-16S rRNA nuclease</fullName>
        <ecNumber evidence="5">3.1.-.-</ecNumber>
    </recommendedName>
</protein>